<protein>
    <submittedName>
        <fullName evidence="2">Uncharacterized protein</fullName>
    </submittedName>
</protein>
<evidence type="ECO:0000313" key="3">
    <source>
        <dbReference type="EMBL" id="CAL4783591.1"/>
    </source>
</evidence>
<sequence>VPEYSLGSKFMKPWRNTLELDSGIIEAHKSSSMPLPKRSLEEKLSSYARALSKGAVKKRRQLRALRASAGGLALTGAGWLGWITLVRMVGSWELKMRYSVQHPATLRAGPSLDSSWVNEVLAGDEVLLLDFGVACGAVSSSQAKLRALVVAGDKLGWISPETDNGEHLLMEVNLMSRKVVDIHQHALQQNGAGLRKSYQPGRSSPWKEGATYRMLEPSPIRSGPDVHSSNVGEVSAGCLVHVQEIKDVIIE</sequence>
<dbReference type="AlphaFoldDB" id="A0A9P1CR72"/>
<reference evidence="2" key="1">
    <citation type="submission" date="2022-10" db="EMBL/GenBank/DDBJ databases">
        <authorList>
            <person name="Chen Y."/>
            <person name="Dougan E. K."/>
            <person name="Chan C."/>
            <person name="Rhodes N."/>
            <person name="Thang M."/>
        </authorList>
    </citation>
    <scope>NUCLEOTIDE SEQUENCE</scope>
</reference>
<feature type="non-terminal residue" evidence="2">
    <location>
        <position position="1"/>
    </location>
</feature>
<evidence type="ECO:0000313" key="2">
    <source>
        <dbReference type="EMBL" id="CAI3996279.1"/>
    </source>
</evidence>
<dbReference type="EMBL" id="CAMXCT010002185">
    <property type="protein sequence ID" value="CAI3996279.1"/>
    <property type="molecule type" value="Genomic_DNA"/>
</dbReference>
<evidence type="ECO:0000313" key="4">
    <source>
        <dbReference type="Proteomes" id="UP001152797"/>
    </source>
</evidence>
<dbReference type="EMBL" id="CAMXCT030002185">
    <property type="protein sequence ID" value="CAL4783591.1"/>
    <property type="molecule type" value="Genomic_DNA"/>
</dbReference>
<name>A0A9P1CR72_9DINO</name>
<evidence type="ECO:0000256" key="1">
    <source>
        <dbReference type="SAM" id="Phobius"/>
    </source>
</evidence>
<dbReference type="EMBL" id="CAMXCT020002185">
    <property type="protein sequence ID" value="CAL1149654.1"/>
    <property type="molecule type" value="Genomic_DNA"/>
</dbReference>
<keyword evidence="1" id="KW-0812">Transmembrane</keyword>
<feature type="transmembrane region" description="Helical" evidence="1">
    <location>
        <begin position="67"/>
        <end position="89"/>
    </location>
</feature>
<organism evidence="2">
    <name type="scientific">Cladocopium goreaui</name>
    <dbReference type="NCBI Taxonomy" id="2562237"/>
    <lineage>
        <taxon>Eukaryota</taxon>
        <taxon>Sar</taxon>
        <taxon>Alveolata</taxon>
        <taxon>Dinophyceae</taxon>
        <taxon>Suessiales</taxon>
        <taxon>Symbiodiniaceae</taxon>
        <taxon>Cladocopium</taxon>
    </lineage>
</organism>
<keyword evidence="1" id="KW-1133">Transmembrane helix</keyword>
<comment type="caution">
    <text evidence="2">The sequence shown here is derived from an EMBL/GenBank/DDBJ whole genome shotgun (WGS) entry which is preliminary data.</text>
</comment>
<proteinExistence type="predicted"/>
<dbReference type="Proteomes" id="UP001152797">
    <property type="component" value="Unassembled WGS sequence"/>
</dbReference>
<reference evidence="3 4" key="2">
    <citation type="submission" date="2024-05" db="EMBL/GenBank/DDBJ databases">
        <authorList>
            <person name="Chen Y."/>
            <person name="Shah S."/>
            <person name="Dougan E. K."/>
            <person name="Thang M."/>
            <person name="Chan C."/>
        </authorList>
    </citation>
    <scope>NUCLEOTIDE SEQUENCE [LARGE SCALE GENOMIC DNA]</scope>
</reference>
<gene>
    <name evidence="2" type="ORF">C1SCF055_LOCUS22772</name>
</gene>
<keyword evidence="1" id="KW-0472">Membrane</keyword>
<keyword evidence="4" id="KW-1185">Reference proteome</keyword>
<accession>A0A9P1CR72</accession>